<feature type="domain" description="Glycosyl transferase family 1" evidence="2">
    <location>
        <begin position="180"/>
        <end position="338"/>
    </location>
</feature>
<keyword evidence="4" id="KW-1185">Reference proteome</keyword>
<dbReference type="RefSeq" id="WP_343789158.1">
    <property type="nucleotide sequence ID" value="NZ_BAAAEU010000006.1"/>
</dbReference>
<keyword evidence="1" id="KW-0808">Transferase</keyword>
<name>A0ABP3TN80_9GAMM</name>
<evidence type="ECO:0000313" key="3">
    <source>
        <dbReference type="EMBL" id="GAA0712901.1"/>
    </source>
</evidence>
<proteinExistence type="predicted"/>
<reference evidence="4" key="1">
    <citation type="journal article" date="2019" name="Int. J. Syst. Evol. Microbiol.">
        <title>The Global Catalogue of Microorganisms (GCM) 10K type strain sequencing project: providing services to taxonomists for standard genome sequencing and annotation.</title>
        <authorList>
            <consortium name="The Broad Institute Genomics Platform"/>
            <consortium name="The Broad Institute Genome Sequencing Center for Infectious Disease"/>
            <person name="Wu L."/>
            <person name="Ma J."/>
        </authorList>
    </citation>
    <scope>NUCLEOTIDE SEQUENCE [LARGE SCALE GENOMIC DNA]</scope>
    <source>
        <strain evidence="4">JCM 15421</strain>
    </source>
</reference>
<dbReference type="Proteomes" id="UP001501523">
    <property type="component" value="Unassembled WGS sequence"/>
</dbReference>
<dbReference type="InterPro" id="IPR001296">
    <property type="entry name" value="Glyco_trans_1"/>
</dbReference>
<dbReference type="SUPFAM" id="SSF53756">
    <property type="entry name" value="UDP-Glycosyltransferase/glycogen phosphorylase"/>
    <property type="match status" value="1"/>
</dbReference>
<evidence type="ECO:0000313" key="4">
    <source>
        <dbReference type="Proteomes" id="UP001501523"/>
    </source>
</evidence>
<evidence type="ECO:0000259" key="2">
    <source>
        <dbReference type="Pfam" id="PF00534"/>
    </source>
</evidence>
<protein>
    <submittedName>
        <fullName evidence="3">Glycosyltransferase family 4 protein</fullName>
    </submittedName>
</protein>
<organism evidence="3 4">
    <name type="scientific">Dokdonella soli</name>
    <dbReference type="NCBI Taxonomy" id="529810"/>
    <lineage>
        <taxon>Bacteria</taxon>
        <taxon>Pseudomonadati</taxon>
        <taxon>Pseudomonadota</taxon>
        <taxon>Gammaproteobacteria</taxon>
        <taxon>Lysobacterales</taxon>
        <taxon>Rhodanobacteraceae</taxon>
        <taxon>Dokdonella</taxon>
    </lineage>
</organism>
<sequence length="361" mass="39531">MKAAILLPTLAGKDAVGNDALAMARLLRERGIDTRVFCDSAHGVDETTYPAASLADFAGGPQDLVIYHFSVGWPVALDIMKRVRGYRVVRYHNITPPHFFAGTSRIYESACARGRAEIPAVARLGCELYLGDSRYNLDELIEHGARAERGAVLAPFHRVDHLLDAPADLGLLDELGDGARNVLMVGRLAPNKGHIELVDAFAAHVDAYGDPARLLIVGKSDPGLAAYTDAIHARVAQHRLGERVWWLESVSEAQLKAAYLASHAFMTLSRHEGFCVPLIEAMALGVPVVAHGSSAVPETTGAGGVVWDETDPWLYAASLARLRNDTRFRNDLRDAARLRYEREFAPTVLRERFLKILEPVL</sequence>
<dbReference type="PANTHER" id="PTHR46401:SF2">
    <property type="entry name" value="GLYCOSYLTRANSFERASE WBBK-RELATED"/>
    <property type="match status" value="1"/>
</dbReference>
<comment type="caution">
    <text evidence="3">The sequence shown here is derived from an EMBL/GenBank/DDBJ whole genome shotgun (WGS) entry which is preliminary data.</text>
</comment>
<dbReference type="PANTHER" id="PTHR46401">
    <property type="entry name" value="GLYCOSYLTRANSFERASE WBBK-RELATED"/>
    <property type="match status" value="1"/>
</dbReference>
<evidence type="ECO:0000256" key="1">
    <source>
        <dbReference type="ARBA" id="ARBA00022679"/>
    </source>
</evidence>
<dbReference type="Pfam" id="PF00534">
    <property type="entry name" value="Glycos_transf_1"/>
    <property type="match status" value="1"/>
</dbReference>
<gene>
    <name evidence="3" type="ORF">GCM10009105_15930</name>
</gene>
<dbReference type="EMBL" id="BAAAEU010000006">
    <property type="protein sequence ID" value="GAA0712901.1"/>
    <property type="molecule type" value="Genomic_DNA"/>
</dbReference>
<dbReference type="Gene3D" id="3.40.50.2000">
    <property type="entry name" value="Glycogen Phosphorylase B"/>
    <property type="match status" value="1"/>
</dbReference>
<accession>A0ABP3TN80</accession>